<reference evidence="3" key="1">
    <citation type="submission" date="2020-09" db="EMBL/GenBank/DDBJ databases">
        <title>Genome-Enabled Discovery of Anthraquinone Biosynthesis in Senna tora.</title>
        <authorList>
            <person name="Kang S.-H."/>
            <person name="Pandey R.P."/>
            <person name="Lee C.-M."/>
            <person name="Sim J.-S."/>
            <person name="Jeong J.-T."/>
            <person name="Choi B.-S."/>
            <person name="Jung M."/>
            <person name="Ginzburg D."/>
            <person name="Zhao K."/>
            <person name="Won S.Y."/>
            <person name="Oh T.-J."/>
            <person name="Yu Y."/>
            <person name="Kim N.-H."/>
            <person name="Lee O.R."/>
            <person name="Lee T.-H."/>
            <person name="Bashyal P."/>
            <person name="Kim T.-S."/>
            <person name="Lee W.-H."/>
            <person name="Kawkins C."/>
            <person name="Kim C.-K."/>
            <person name="Kim J.S."/>
            <person name="Ahn B.O."/>
            <person name="Rhee S.Y."/>
            <person name="Sohng J.K."/>
        </authorList>
    </citation>
    <scope>NUCLEOTIDE SEQUENCE</scope>
    <source>
        <tissue evidence="3">Leaf</tissue>
    </source>
</reference>
<gene>
    <name evidence="3" type="ORF">G2W53_042118</name>
</gene>
<organism evidence="3 4">
    <name type="scientific">Senna tora</name>
    <dbReference type="NCBI Taxonomy" id="362788"/>
    <lineage>
        <taxon>Eukaryota</taxon>
        <taxon>Viridiplantae</taxon>
        <taxon>Streptophyta</taxon>
        <taxon>Embryophyta</taxon>
        <taxon>Tracheophyta</taxon>
        <taxon>Spermatophyta</taxon>
        <taxon>Magnoliopsida</taxon>
        <taxon>eudicotyledons</taxon>
        <taxon>Gunneridae</taxon>
        <taxon>Pentapetalae</taxon>
        <taxon>rosids</taxon>
        <taxon>fabids</taxon>
        <taxon>Fabales</taxon>
        <taxon>Fabaceae</taxon>
        <taxon>Caesalpinioideae</taxon>
        <taxon>Cassia clade</taxon>
        <taxon>Senna</taxon>
    </lineage>
</organism>
<dbReference type="InterPro" id="IPR002885">
    <property type="entry name" value="PPR_rpt"/>
</dbReference>
<dbReference type="OrthoDB" id="185373at2759"/>
<feature type="repeat" description="PPR" evidence="2">
    <location>
        <begin position="77"/>
        <end position="111"/>
    </location>
</feature>
<dbReference type="PROSITE" id="PS51375">
    <property type="entry name" value="PPR"/>
    <property type="match status" value="5"/>
</dbReference>
<dbReference type="GO" id="GO:0009451">
    <property type="term" value="P:RNA modification"/>
    <property type="evidence" value="ECO:0007669"/>
    <property type="project" value="InterPro"/>
</dbReference>
<dbReference type="InterPro" id="IPR046848">
    <property type="entry name" value="E_motif"/>
</dbReference>
<comment type="caution">
    <text evidence="3">The sequence shown here is derived from an EMBL/GenBank/DDBJ whole genome shotgun (WGS) entry which is preliminary data.</text>
</comment>
<feature type="repeat" description="PPR" evidence="2">
    <location>
        <begin position="209"/>
        <end position="239"/>
    </location>
</feature>
<name>A0A834SGG5_9FABA</name>
<keyword evidence="4" id="KW-1185">Reference proteome</keyword>
<dbReference type="Pfam" id="PF20431">
    <property type="entry name" value="E_motif"/>
    <property type="match status" value="1"/>
</dbReference>
<feature type="repeat" description="PPR" evidence="2">
    <location>
        <begin position="178"/>
        <end position="208"/>
    </location>
</feature>
<evidence type="ECO:0000256" key="1">
    <source>
        <dbReference type="ARBA" id="ARBA00022737"/>
    </source>
</evidence>
<dbReference type="Pfam" id="PF01535">
    <property type="entry name" value="PPR"/>
    <property type="match status" value="2"/>
</dbReference>
<dbReference type="FunFam" id="1.25.40.10:FF:000470">
    <property type="entry name" value="Pentatricopeptide repeat-containing protein At5g66520"/>
    <property type="match status" value="1"/>
</dbReference>
<keyword evidence="1" id="KW-0677">Repeat</keyword>
<dbReference type="NCBIfam" id="TIGR00756">
    <property type="entry name" value="PPR"/>
    <property type="match status" value="6"/>
</dbReference>
<dbReference type="EMBL" id="JAAIUW010000013">
    <property type="protein sequence ID" value="KAF7803007.1"/>
    <property type="molecule type" value="Genomic_DNA"/>
</dbReference>
<dbReference type="GO" id="GO:0003723">
    <property type="term" value="F:RNA binding"/>
    <property type="evidence" value="ECO:0007669"/>
    <property type="project" value="InterPro"/>
</dbReference>
<feature type="repeat" description="PPR" evidence="2">
    <location>
        <begin position="344"/>
        <end position="378"/>
    </location>
</feature>
<dbReference type="FunFam" id="1.25.40.10:FF:000345">
    <property type="entry name" value="Pentatricopeptide repeat-containing protein"/>
    <property type="match status" value="1"/>
</dbReference>
<dbReference type="InterPro" id="IPR011990">
    <property type="entry name" value="TPR-like_helical_dom_sf"/>
</dbReference>
<dbReference type="PANTHER" id="PTHR47926:SF391">
    <property type="entry name" value="TETRATRICOPEPTIDE-LIKE HELICAL DOMAIN SUPERFAMILY"/>
    <property type="match status" value="1"/>
</dbReference>
<evidence type="ECO:0000256" key="2">
    <source>
        <dbReference type="PROSITE-ProRule" id="PRU00708"/>
    </source>
</evidence>
<dbReference type="Proteomes" id="UP000634136">
    <property type="component" value="Unassembled WGS sequence"/>
</dbReference>
<evidence type="ECO:0000313" key="3">
    <source>
        <dbReference type="EMBL" id="KAF7803007.1"/>
    </source>
</evidence>
<dbReference type="SUPFAM" id="SSF48452">
    <property type="entry name" value="TPR-like"/>
    <property type="match status" value="1"/>
</dbReference>
<dbReference type="Pfam" id="PF13041">
    <property type="entry name" value="PPR_2"/>
    <property type="match status" value="3"/>
</dbReference>
<dbReference type="Gene3D" id="1.25.40.10">
    <property type="entry name" value="Tetratricopeptide repeat domain"/>
    <property type="match status" value="4"/>
</dbReference>
<dbReference type="InterPro" id="IPR046960">
    <property type="entry name" value="PPR_At4g14850-like_plant"/>
</dbReference>
<feature type="repeat" description="PPR" evidence="2">
    <location>
        <begin position="240"/>
        <end position="274"/>
    </location>
</feature>
<dbReference type="AlphaFoldDB" id="A0A834SGG5"/>
<accession>A0A834SGG5</accession>
<dbReference type="FunFam" id="1.25.40.10:FF:000941">
    <property type="entry name" value="Pentatricopeptide repeat-containing protein At5g15300"/>
    <property type="match status" value="1"/>
</dbReference>
<dbReference type="PANTHER" id="PTHR47926">
    <property type="entry name" value="PENTATRICOPEPTIDE REPEAT-CONTAINING PROTEIN"/>
    <property type="match status" value="1"/>
</dbReference>
<proteinExistence type="predicted"/>
<protein>
    <submittedName>
        <fullName evidence="3">Pentatricopeptide repeat-containing protein</fullName>
    </submittedName>
</protein>
<evidence type="ECO:0000313" key="4">
    <source>
        <dbReference type="Proteomes" id="UP000634136"/>
    </source>
</evidence>
<sequence>MIRKRTSASGPNRHKRPIIWQKCTNFRSLKQIHASMVVNGFNSNLRFLQEFIFTTAMELKGTIDYAHQVFAHITEPDIFMWNTMIRGSAQSSNPIKAIVLYSQMEDKYIQPDNFTFPFVLKACAKLFWVKTGTAIHGRVVKFGFESNTSVRNTLIFFHANCGDLKVASALFDDSAKKDVVPWSALTAGYAKRGDLSVARKLFDEMPVRDLVSWNVMITGYAKQGEMESARQLFDEVPERDVVTWNAMIAGYVLCGSHEQALEMFEEMRKVGEHPDEVTMLSLLSACADLGDLDIGVRIHTNILEMCSGDLNLSTLLENALIDMYAKCGSAGKALEVFRVIRDKDVTSWNSIIGGLAFNGHAEEALDLFREMQRTNIRPNGITFVGVLAACSHAGKVDEGYRHFQVMTSKCRIEPSIRHYGCMVDMLGRAGLLKEAFDLIDSMKIEANAIVWRTLLGACRVHGNVELAKRANEQLLRMRKDQSGDYVLLSNLYASRGEWDGAEKVRKLMDDSGVKKNPGYSLVEADDDRALMHYLFESKPEVKSRGQI</sequence>